<accession>A0A259TYD8</accession>
<dbReference type="InterPro" id="IPR038770">
    <property type="entry name" value="Na+/solute_symporter_sf"/>
</dbReference>
<keyword evidence="3" id="KW-0050">Antiport</keyword>
<dbReference type="InParanoid" id="A0A259TYD8"/>
<evidence type="ECO:0000256" key="5">
    <source>
        <dbReference type="ARBA" id="ARBA00022989"/>
    </source>
</evidence>
<dbReference type="RefSeq" id="WP_094547249.1">
    <property type="nucleotide sequence ID" value="NZ_MQWB01000001.1"/>
</dbReference>
<comment type="caution">
    <text evidence="11">The sequence shown here is derived from an EMBL/GenBank/DDBJ whole genome shotgun (WGS) entry which is preliminary data.</text>
</comment>
<dbReference type="InterPro" id="IPR006153">
    <property type="entry name" value="Cation/H_exchanger_TM"/>
</dbReference>
<evidence type="ECO:0000313" key="12">
    <source>
        <dbReference type="Proteomes" id="UP000216446"/>
    </source>
</evidence>
<evidence type="ECO:0000256" key="6">
    <source>
        <dbReference type="ARBA" id="ARBA00023053"/>
    </source>
</evidence>
<keyword evidence="6" id="KW-0915">Sodium</keyword>
<keyword evidence="7" id="KW-0406">Ion transport</keyword>
<evidence type="ECO:0000256" key="1">
    <source>
        <dbReference type="ARBA" id="ARBA00004141"/>
    </source>
</evidence>
<evidence type="ECO:0000256" key="9">
    <source>
        <dbReference type="ARBA" id="ARBA00023201"/>
    </source>
</evidence>
<dbReference type="GO" id="GO:0016020">
    <property type="term" value="C:membrane"/>
    <property type="evidence" value="ECO:0007669"/>
    <property type="project" value="UniProtKB-SubCell"/>
</dbReference>
<dbReference type="OrthoDB" id="9793589at2"/>
<keyword evidence="4" id="KW-0812">Transmembrane</keyword>
<dbReference type="GO" id="GO:0006814">
    <property type="term" value="P:sodium ion transport"/>
    <property type="evidence" value="ECO:0007669"/>
    <property type="project" value="UniProtKB-KW"/>
</dbReference>
<reference evidence="11 12" key="1">
    <citation type="submission" date="2016-11" db="EMBL/GenBank/DDBJ databases">
        <title>Study of marine rhodopsin-containing bacteria.</title>
        <authorList>
            <person name="Yoshizawa S."/>
            <person name="Kumagai Y."/>
            <person name="Kogure K."/>
        </authorList>
    </citation>
    <scope>NUCLEOTIDE SEQUENCE [LARGE SCALE GENOMIC DNA]</scope>
    <source>
        <strain evidence="11 12">SG-29</strain>
    </source>
</reference>
<evidence type="ECO:0000313" key="11">
    <source>
        <dbReference type="EMBL" id="OZC02721.1"/>
    </source>
</evidence>
<evidence type="ECO:0000256" key="2">
    <source>
        <dbReference type="ARBA" id="ARBA00022448"/>
    </source>
</evidence>
<protein>
    <recommendedName>
        <fullName evidence="10">Cation/H+ exchanger transmembrane domain-containing protein</fullName>
    </recommendedName>
</protein>
<dbReference type="Pfam" id="PF00999">
    <property type="entry name" value="Na_H_Exchanger"/>
    <property type="match status" value="1"/>
</dbReference>
<keyword evidence="2" id="KW-0813">Transport</keyword>
<proteinExistence type="predicted"/>
<keyword evidence="8" id="KW-0472">Membrane</keyword>
<feature type="domain" description="Cation/H+ exchanger transmembrane" evidence="10">
    <location>
        <begin position="10"/>
        <end position="368"/>
    </location>
</feature>
<dbReference type="AlphaFoldDB" id="A0A259TYD8"/>
<sequence>MLADLALVLLLAWLAGALAGRAGYPPVLGELAAGVVFGPPVLGWVGPSEALTVLATLGVVLLMLLAGIRADPRDIARHAASALLPALAGLALPMALGYFVVTVLGGTPEAGLMVGVILSVTALATVSRVLLDLDMLGSGLGQRLLCVSLLEVILVLVTFAVVNGAVGGGGEPLATVVLKAAGFLLGAAIAGLWVLPRLGAFLARIGLLRAPGGASFAVLVAVGFGAASGAAGLTFVPGAFLAGLFITPEVLDEQFEPAARSVRDVGLGVLTPVFFFAAGFAADLGVIVREPVLVVAIVAAGVGGKILAGVIGLLPTRASWREGAVLGMGMNGRGGIDVILAGAALAGGVITADLFTALVITTFAATLPVPILLQWGQGWIAPASPEASGA</sequence>
<dbReference type="PANTHER" id="PTHR43562:SF3">
    <property type="entry name" value="SODIUM ION_PROTON EXCHANGER (EUROFUNG)"/>
    <property type="match status" value="1"/>
</dbReference>
<comment type="subcellular location">
    <subcellularLocation>
        <location evidence="1">Membrane</location>
        <topology evidence="1">Multi-pass membrane protein</topology>
    </subcellularLocation>
</comment>
<evidence type="ECO:0000256" key="4">
    <source>
        <dbReference type="ARBA" id="ARBA00022692"/>
    </source>
</evidence>
<keyword evidence="5" id="KW-1133">Transmembrane helix</keyword>
<name>A0A259TYD8_9BACT</name>
<dbReference type="PANTHER" id="PTHR43562">
    <property type="entry name" value="NAPA-TYPE SODIUM/HYDROGEN ANTIPORTER"/>
    <property type="match status" value="1"/>
</dbReference>
<dbReference type="Gene3D" id="1.20.1530.20">
    <property type="match status" value="1"/>
</dbReference>
<organism evidence="11 12">
    <name type="scientific">Rubricoccus marinus</name>
    <dbReference type="NCBI Taxonomy" id="716817"/>
    <lineage>
        <taxon>Bacteria</taxon>
        <taxon>Pseudomonadati</taxon>
        <taxon>Rhodothermota</taxon>
        <taxon>Rhodothermia</taxon>
        <taxon>Rhodothermales</taxon>
        <taxon>Rubricoccaceae</taxon>
        <taxon>Rubricoccus</taxon>
    </lineage>
</organism>
<dbReference type="EMBL" id="MQWB01000001">
    <property type="protein sequence ID" value="OZC02721.1"/>
    <property type="molecule type" value="Genomic_DNA"/>
</dbReference>
<keyword evidence="12" id="KW-1185">Reference proteome</keyword>
<evidence type="ECO:0000259" key="10">
    <source>
        <dbReference type="Pfam" id="PF00999"/>
    </source>
</evidence>
<keyword evidence="9" id="KW-0739">Sodium transport</keyword>
<gene>
    <name evidence="11" type="ORF">BSZ36_06885</name>
</gene>
<dbReference type="GO" id="GO:0015297">
    <property type="term" value="F:antiporter activity"/>
    <property type="evidence" value="ECO:0007669"/>
    <property type="project" value="UniProtKB-KW"/>
</dbReference>
<evidence type="ECO:0000256" key="8">
    <source>
        <dbReference type="ARBA" id="ARBA00023136"/>
    </source>
</evidence>
<dbReference type="Proteomes" id="UP000216446">
    <property type="component" value="Unassembled WGS sequence"/>
</dbReference>
<evidence type="ECO:0000256" key="7">
    <source>
        <dbReference type="ARBA" id="ARBA00023065"/>
    </source>
</evidence>
<evidence type="ECO:0000256" key="3">
    <source>
        <dbReference type="ARBA" id="ARBA00022449"/>
    </source>
</evidence>
<dbReference type="GO" id="GO:1902600">
    <property type="term" value="P:proton transmembrane transport"/>
    <property type="evidence" value="ECO:0007669"/>
    <property type="project" value="InterPro"/>
</dbReference>